<dbReference type="Proteomes" id="UP001501470">
    <property type="component" value="Unassembled WGS sequence"/>
</dbReference>
<accession>A0ABN2DEG9</accession>
<dbReference type="EMBL" id="BAAAQD010000051">
    <property type="protein sequence ID" value="GAA1573726.1"/>
    <property type="molecule type" value="Genomic_DNA"/>
</dbReference>
<dbReference type="InterPro" id="IPR016032">
    <property type="entry name" value="Sig_transdc_resp-reg_C-effctor"/>
</dbReference>
<dbReference type="Pfam" id="PF00196">
    <property type="entry name" value="GerE"/>
    <property type="match status" value="1"/>
</dbReference>
<proteinExistence type="predicted"/>
<dbReference type="RefSeq" id="WP_344514958.1">
    <property type="nucleotide sequence ID" value="NZ_BAAAQD010000051.1"/>
</dbReference>
<evidence type="ECO:0000313" key="3">
    <source>
        <dbReference type="Proteomes" id="UP001501470"/>
    </source>
</evidence>
<protein>
    <recommendedName>
        <fullName evidence="1">HTH luxR-type domain-containing protein</fullName>
    </recommendedName>
</protein>
<keyword evidence="3" id="KW-1185">Reference proteome</keyword>
<evidence type="ECO:0000313" key="2">
    <source>
        <dbReference type="EMBL" id="GAA1573726.1"/>
    </source>
</evidence>
<dbReference type="SUPFAM" id="SSF46894">
    <property type="entry name" value="C-terminal effector domain of the bipartite response regulators"/>
    <property type="match status" value="1"/>
</dbReference>
<feature type="domain" description="HTH luxR-type" evidence="1">
    <location>
        <begin position="1"/>
        <end position="37"/>
    </location>
</feature>
<dbReference type="PRINTS" id="PR00038">
    <property type="entry name" value="HTHLUXR"/>
</dbReference>
<gene>
    <name evidence="2" type="ORF">GCM10009827_114540</name>
</gene>
<reference evidence="2 3" key="1">
    <citation type="journal article" date="2019" name="Int. J. Syst. Evol. Microbiol.">
        <title>The Global Catalogue of Microorganisms (GCM) 10K type strain sequencing project: providing services to taxonomists for standard genome sequencing and annotation.</title>
        <authorList>
            <consortium name="The Broad Institute Genomics Platform"/>
            <consortium name="The Broad Institute Genome Sequencing Center for Infectious Disease"/>
            <person name="Wu L."/>
            <person name="Ma J."/>
        </authorList>
    </citation>
    <scope>NUCLEOTIDE SEQUENCE [LARGE SCALE GENOMIC DNA]</scope>
    <source>
        <strain evidence="2 3">JCM 15933</strain>
    </source>
</reference>
<sequence>MTGMSTKEVAEALNITQSTARSHKQMIRRRLHLPSVVRTIGEDT</sequence>
<comment type="caution">
    <text evidence="2">The sequence shown here is derived from an EMBL/GenBank/DDBJ whole genome shotgun (WGS) entry which is preliminary data.</text>
</comment>
<dbReference type="InterPro" id="IPR000792">
    <property type="entry name" value="Tscrpt_reg_LuxR_C"/>
</dbReference>
<dbReference type="Gene3D" id="1.10.10.10">
    <property type="entry name" value="Winged helix-like DNA-binding domain superfamily/Winged helix DNA-binding domain"/>
    <property type="match status" value="1"/>
</dbReference>
<name>A0ABN2DEG9_9ACTN</name>
<organism evidence="2 3">
    <name type="scientific">Dactylosporangium maewongense</name>
    <dbReference type="NCBI Taxonomy" id="634393"/>
    <lineage>
        <taxon>Bacteria</taxon>
        <taxon>Bacillati</taxon>
        <taxon>Actinomycetota</taxon>
        <taxon>Actinomycetes</taxon>
        <taxon>Micromonosporales</taxon>
        <taxon>Micromonosporaceae</taxon>
        <taxon>Dactylosporangium</taxon>
    </lineage>
</organism>
<evidence type="ECO:0000259" key="1">
    <source>
        <dbReference type="Pfam" id="PF00196"/>
    </source>
</evidence>
<dbReference type="InterPro" id="IPR036388">
    <property type="entry name" value="WH-like_DNA-bd_sf"/>
</dbReference>